<dbReference type="Proteomes" id="UP000595662">
    <property type="component" value="Chromosome 5"/>
</dbReference>
<evidence type="ECO:0000313" key="1">
    <source>
        <dbReference type="EMBL" id="QQK46508.1"/>
    </source>
</evidence>
<organism evidence="1 2">
    <name type="scientific">Penicillium digitatum</name>
    <name type="common">Green mold</name>
    <dbReference type="NCBI Taxonomy" id="36651"/>
    <lineage>
        <taxon>Eukaryota</taxon>
        <taxon>Fungi</taxon>
        <taxon>Dikarya</taxon>
        <taxon>Ascomycota</taxon>
        <taxon>Pezizomycotina</taxon>
        <taxon>Eurotiomycetes</taxon>
        <taxon>Eurotiomycetidae</taxon>
        <taxon>Eurotiales</taxon>
        <taxon>Aspergillaceae</taxon>
        <taxon>Penicillium</taxon>
    </lineage>
</organism>
<protein>
    <submittedName>
        <fullName evidence="1">Six-bladed beta-propeller TolB-like protein</fullName>
    </submittedName>
</protein>
<dbReference type="GeneID" id="90952256"/>
<dbReference type="Gene3D" id="2.120.10.30">
    <property type="entry name" value="TolB, C-terminal domain"/>
    <property type="match status" value="1"/>
</dbReference>
<accession>A0A7T6XSB3</accession>
<dbReference type="SUPFAM" id="SSF63829">
    <property type="entry name" value="Calcium-dependent phosphotriesterase"/>
    <property type="match status" value="1"/>
</dbReference>
<name>A0A7T6XSB3_PENDI</name>
<dbReference type="VEuPathDB" id="FungiDB:PDIP_41090"/>
<gene>
    <name evidence="1" type="ORF">Pdw03_1406</name>
</gene>
<dbReference type="AlphaFoldDB" id="A0A7T6XSB3"/>
<dbReference type="InterPro" id="IPR011042">
    <property type="entry name" value="6-blade_b-propeller_TolB-like"/>
</dbReference>
<proteinExistence type="predicted"/>
<evidence type="ECO:0000313" key="2">
    <source>
        <dbReference type="Proteomes" id="UP000595662"/>
    </source>
</evidence>
<reference evidence="1 2" key="1">
    <citation type="submission" date="2020-08" db="EMBL/GenBank/DDBJ databases">
        <title>The completed genome sequence of the pathogenic ascomycete fungus Penicillium digitatum.</title>
        <authorList>
            <person name="Wang M."/>
        </authorList>
    </citation>
    <scope>NUCLEOTIDE SEQUENCE [LARGE SCALE GENOMIC DNA]</scope>
    <source>
        <strain evidence="1 2">PdW03</strain>
    </source>
</reference>
<dbReference type="RefSeq" id="XP_065957620.1">
    <property type="nucleotide sequence ID" value="XM_066099893.1"/>
</dbReference>
<dbReference type="PANTHER" id="PTHR42060:SF3">
    <property type="entry name" value="SMP-30_GLUCONOLACTONASE_LRE-LIKE REGION DOMAIN-CONTAINING PROTEIN"/>
    <property type="match status" value="1"/>
</dbReference>
<dbReference type="EMBL" id="CP060778">
    <property type="protein sequence ID" value="QQK46508.1"/>
    <property type="molecule type" value="Genomic_DNA"/>
</dbReference>
<dbReference type="PANTHER" id="PTHR42060">
    <property type="entry name" value="NHL REPEAT-CONTAINING PROTEIN-RELATED"/>
    <property type="match status" value="1"/>
</dbReference>
<sequence>MQPSVPAQPIWDRHFDDAEDTDGITELSLDIYTVVATNAVYTIDLKGHETTPELILIAKPPAGDLNDIAALDDGNAVVITDSQLGLLWRLDIRTGNYSVIHHDETMAANHDMGLLLGVNGWEIIDDYWYYTNSPKRIFVGFELIYTPVVLWGLVKLSAMIHGAMTCLHGVAFLADLVDSMVTRVFPNGSHEIIAGSTNSADLMTATLAAFGRTKKDRNVLYITTGGETRLPVNNTSTRGGKVMALSVEL</sequence>
<dbReference type="InterPro" id="IPR052998">
    <property type="entry name" value="Hetero-Diels-Alderase-like"/>
</dbReference>